<name>A0ABX2DRP6_9BACL</name>
<dbReference type="PANTHER" id="PTHR48090:SF8">
    <property type="entry name" value="GLYCOSYLTRANSFERASE CSBB-RELATED"/>
    <property type="match status" value="1"/>
</dbReference>
<protein>
    <submittedName>
        <fullName evidence="3">Glycosyltransferase family 2 protein</fullName>
    </submittedName>
</protein>
<dbReference type="SUPFAM" id="SSF53448">
    <property type="entry name" value="Nucleotide-diphospho-sugar transferases"/>
    <property type="match status" value="1"/>
</dbReference>
<gene>
    <name evidence="3" type="ORF">HQN87_18220</name>
</gene>
<keyword evidence="1" id="KW-0812">Transmembrane</keyword>
<dbReference type="Pfam" id="PF00535">
    <property type="entry name" value="Glycos_transf_2"/>
    <property type="match status" value="1"/>
</dbReference>
<keyword evidence="4" id="KW-1185">Reference proteome</keyword>
<dbReference type="InterPro" id="IPR001173">
    <property type="entry name" value="Glyco_trans_2-like"/>
</dbReference>
<comment type="caution">
    <text evidence="3">The sequence shown here is derived from an EMBL/GenBank/DDBJ whole genome shotgun (WGS) entry which is preliminary data.</text>
</comment>
<dbReference type="InterPro" id="IPR029044">
    <property type="entry name" value="Nucleotide-diphossugar_trans"/>
</dbReference>
<keyword evidence="1" id="KW-1133">Transmembrane helix</keyword>
<dbReference type="EMBL" id="JABMKX010000009">
    <property type="protein sequence ID" value="NQX47272.1"/>
    <property type="molecule type" value="Genomic_DNA"/>
</dbReference>
<dbReference type="RefSeq" id="WP_173136302.1">
    <property type="nucleotide sequence ID" value="NZ_JABMKX010000009.1"/>
</dbReference>
<organism evidence="3 4">
    <name type="scientific">Paenibacillus tritici</name>
    <dbReference type="NCBI Taxonomy" id="1873425"/>
    <lineage>
        <taxon>Bacteria</taxon>
        <taxon>Bacillati</taxon>
        <taxon>Bacillota</taxon>
        <taxon>Bacilli</taxon>
        <taxon>Bacillales</taxon>
        <taxon>Paenibacillaceae</taxon>
        <taxon>Paenibacillus</taxon>
    </lineage>
</organism>
<evidence type="ECO:0000313" key="4">
    <source>
        <dbReference type="Proteomes" id="UP000711047"/>
    </source>
</evidence>
<keyword evidence="1" id="KW-0472">Membrane</keyword>
<dbReference type="CDD" id="cd04187">
    <property type="entry name" value="DPM1_like_bac"/>
    <property type="match status" value="1"/>
</dbReference>
<evidence type="ECO:0000259" key="2">
    <source>
        <dbReference type="Pfam" id="PF00535"/>
    </source>
</evidence>
<feature type="domain" description="Glycosyltransferase 2-like" evidence="2">
    <location>
        <begin position="5"/>
        <end position="150"/>
    </location>
</feature>
<accession>A0ABX2DRP6</accession>
<evidence type="ECO:0000313" key="3">
    <source>
        <dbReference type="EMBL" id="NQX47272.1"/>
    </source>
</evidence>
<proteinExistence type="predicted"/>
<reference evidence="3 4" key="1">
    <citation type="submission" date="2020-05" db="EMBL/GenBank/DDBJ databases">
        <title>Paenibacillus glebae, sp. nov., Paenibacillus humi sp. nov., Paenibacillus pedi sp. nov., Paenibacillus terrestris sp. nov. and Paenibacillus terricola sp. nov., isolated from a forest top soil sample.</title>
        <authorList>
            <person name="Qi S."/>
            <person name="Carlier A."/>
            <person name="Cnockaert M."/>
            <person name="Vandamme P."/>
        </authorList>
    </citation>
    <scope>NUCLEOTIDE SEQUENCE [LARGE SCALE GENOMIC DNA]</scope>
    <source>
        <strain evidence="3 4">LMG 29502</strain>
    </source>
</reference>
<sequence length="312" mass="35744">MYKLSIIIPVYYNEDSLELLYSDLKEKVLTKIDAYEIVMVDDGSGDNSWEIMNKLAKLDNHIKILKLSRNFGSHAACLAGFSLCTGDCATIKAADLQEPSELILEMFESWKNGNKVVLAVRSDREESFSQKLFANTYYMLIRKLAMMSMPKGGFDCYLIDRKVIEVLKLLDEKNSALTLQVLWAGFKTDMIYYTRKKREIGKSRWTLAKKIKLIVDSLVSFSFVPIRFMSTVGALFFGFSFIWGILVFILKIFGGINVEGWTTLMIITLFSFGLIMLTFGILGEYIWRTMDAARKRPVYIIDETNEKSKTIN</sequence>
<feature type="transmembrane region" description="Helical" evidence="1">
    <location>
        <begin position="265"/>
        <end position="287"/>
    </location>
</feature>
<dbReference type="PANTHER" id="PTHR48090">
    <property type="entry name" value="UNDECAPRENYL-PHOSPHATE 4-DEOXY-4-FORMAMIDO-L-ARABINOSE TRANSFERASE-RELATED"/>
    <property type="match status" value="1"/>
</dbReference>
<dbReference type="Proteomes" id="UP000711047">
    <property type="component" value="Unassembled WGS sequence"/>
</dbReference>
<dbReference type="InterPro" id="IPR050256">
    <property type="entry name" value="Glycosyltransferase_2"/>
</dbReference>
<evidence type="ECO:0000256" key="1">
    <source>
        <dbReference type="SAM" id="Phobius"/>
    </source>
</evidence>
<dbReference type="Gene3D" id="3.90.550.10">
    <property type="entry name" value="Spore Coat Polysaccharide Biosynthesis Protein SpsA, Chain A"/>
    <property type="match status" value="1"/>
</dbReference>
<feature type="transmembrane region" description="Helical" evidence="1">
    <location>
        <begin position="232"/>
        <end position="253"/>
    </location>
</feature>